<dbReference type="InterPro" id="IPR013083">
    <property type="entry name" value="Znf_RING/FYVE/PHD"/>
</dbReference>
<evidence type="ECO:0000256" key="2">
    <source>
        <dbReference type="ARBA" id="ARBA00022679"/>
    </source>
</evidence>
<dbReference type="InterPro" id="IPR001214">
    <property type="entry name" value="SET_dom"/>
</dbReference>
<dbReference type="AlphaFoldDB" id="A0AAN8UMA8"/>
<dbReference type="SMART" id="SM00249">
    <property type="entry name" value="PHD"/>
    <property type="match status" value="3"/>
</dbReference>
<proteinExistence type="predicted"/>
<keyword evidence="4" id="KW-0677">Repeat</keyword>
<evidence type="ECO:0000313" key="17">
    <source>
        <dbReference type="EMBL" id="KAK6918220.1"/>
    </source>
</evidence>
<dbReference type="PROSITE" id="PS50280">
    <property type="entry name" value="SET"/>
    <property type="match status" value="1"/>
</dbReference>
<dbReference type="CDD" id="cd10518">
    <property type="entry name" value="SET_SETD1-like"/>
    <property type="match status" value="1"/>
</dbReference>
<feature type="domain" description="PHD-type" evidence="13">
    <location>
        <begin position="428"/>
        <end position="489"/>
    </location>
</feature>
<accession>A0AAN8UMA8</accession>
<evidence type="ECO:0000256" key="5">
    <source>
        <dbReference type="ARBA" id="ARBA00022771"/>
    </source>
</evidence>
<evidence type="ECO:0000259" key="14">
    <source>
        <dbReference type="PROSITE" id="PS50280"/>
    </source>
</evidence>
<dbReference type="FunFam" id="3.30.40.10:FF:000464">
    <property type="entry name" value="Histone-lysine N-methyltransferase"/>
    <property type="match status" value="1"/>
</dbReference>
<evidence type="ECO:0000256" key="7">
    <source>
        <dbReference type="ARBA" id="ARBA00022853"/>
    </source>
</evidence>
<dbReference type="PROSITE" id="PS51805">
    <property type="entry name" value="EPHD"/>
    <property type="match status" value="1"/>
</dbReference>
<dbReference type="CDD" id="cd15495">
    <property type="entry name" value="PHD_ATX3_4_5_like"/>
    <property type="match status" value="1"/>
</dbReference>
<dbReference type="InterPro" id="IPR000313">
    <property type="entry name" value="PWWP_dom"/>
</dbReference>
<keyword evidence="5 11" id="KW-0863">Zinc-finger</keyword>
<evidence type="ECO:0000259" key="13">
    <source>
        <dbReference type="PROSITE" id="PS50016"/>
    </source>
</evidence>
<dbReference type="Pfam" id="PF13831">
    <property type="entry name" value="PHD_2"/>
    <property type="match status" value="1"/>
</dbReference>
<dbReference type="InterPro" id="IPR042011">
    <property type="entry name" value="ATX3/4/5_PHD"/>
</dbReference>
<feature type="non-terminal residue" evidence="17">
    <location>
        <position position="1007"/>
    </location>
</feature>
<feature type="domain" description="PHD-type" evidence="16">
    <location>
        <begin position="659"/>
        <end position="779"/>
    </location>
</feature>
<dbReference type="GO" id="GO:0016740">
    <property type="term" value="F:transferase activity"/>
    <property type="evidence" value="ECO:0007669"/>
    <property type="project" value="UniProtKB-KW"/>
</dbReference>
<feature type="domain" description="SET" evidence="14">
    <location>
        <begin position="880"/>
        <end position="997"/>
    </location>
</feature>
<evidence type="ECO:0000256" key="12">
    <source>
        <dbReference type="SAM" id="MobiDB-lite"/>
    </source>
</evidence>
<keyword evidence="3" id="KW-0479">Metal-binding</keyword>
<dbReference type="Gene3D" id="2.30.30.140">
    <property type="match status" value="1"/>
</dbReference>
<evidence type="ECO:0000313" key="18">
    <source>
        <dbReference type="Proteomes" id="UP001370490"/>
    </source>
</evidence>
<dbReference type="CDD" id="cd20143">
    <property type="entry name" value="PWWP_AtATX3-like"/>
    <property type="match status" value="1"/>
</dbReference>
<feature type="domain" description="PHD-type" evidence="13">
    <location>
        <begin position="617"/>
        <end position="668"/>
    </location>
</feature>
<dbReference type="Pfam" id="PF00855">
    <property type="entry name" value="PWWP"/>
    <property type="match status" value="1"/>
</dbReference>
<dbReference type="InterPro" id="IPR019786">
    <property type="entry name" value="Zinc_finger_PHD-type_CS"/>
</dbReference>
<dbReference type="InterPro" id="IPR034732">
    <property type="entry name" value="EPHD"/>
</dbReference>
<keyword evidence="2" id="KW-0808">Transferase</keyword>
<name>A0AAN8UMA8_9MAGN</name>
<feature type="region of interest" description="Disordered" evidence="12">
    <location>
        <begin position="82"/>
        <end position="115"/>
    </location>
</feature>
<dbReference type="PANTHER" id="PTHR13793:SF92">
    <property type="entry name" value="HISTONE-LYSINE N-METHYLTRANSFERASE ATX3"/>
    <property type="match status" value="1"/>
</dbReference>
<comment type="catalytic activity">
    <reaction evidence="9">
        <text>L-lysyl-[histone] + S-adenosyl-L-methionine = N(6)-methyl-L-lysyl-[histone] + S-adenosyl-L-homocysteine + H(+)</text>
        <dbReference type="Rhea" id="RHEA:10024"/>
        <dbReference type="Rhea" id="RHEA-COMP:9845"/>
        <dbReference type="Rhea" id="RHEA-COMP:9846"/>
        <dbReference type="ChEBI" id="CHEBI:15378"/>
        <dbReference type="ChEBI" id="CHEBI:29969"/>
        <dbReference type="ChEBI" id="CHEBI:57856"/>
        <dbReference type="ChEBI" id="CHEBI:59789"/>
        <dbReference type="ChEBI" id="CHEBI:61929"/>
    </reaction>
</comment>
<dbReference type="GO" id="GO:0006357">
    <property type="term" value="P:regulation of transcription by RNA polymerase II"/>
    <property type="evidence" value="ECO:0007669"/>
    <property type="project" value="TreeGrafter"/>
</dbReference>
<dbReference type="InterPro" id="IPR046341">
    <property type="entry name" value="SET_dom_sf"/>
</dbReference>
<feature type="region of interest" description="Disordered" evidence="12">
    <location>
        <begin position="365"/>
        <end position="388"/>
    </location>
</feature>
<keyword evidence="18" id="KW-1185">Reference proteome</keyword>
<dbReference type="InterPro" id="IPR025780">
    <property type="entry name" value="Hist-Lys_N-MeTrfase_ATX"/>
</dbReference>
<comment type="function">
    <text evidence="10">Histone methyltransferase.</text>
</comment>
<evidence type="ECO:0008006" key="19">
    <source>
        <dbReference type="Google" id="ProtNLM"/>
    </source>
</evidence>
<evidence type="ECO:0000256" key="6">
    <source>
        <dbReference type="ARBA" id="ARBA00022833"/>
    </source>
</evidence>
<feature type="compositionally biased region" description="Polar residues" evidence="12">
    <location>
        <begin position="371"/>
        <end position="381"/>
    </location>
</feature>
<dbReference type="GO" id="GO:0006325">
    <property type="term" value="P:chromatin organization"/>
    <property type="evidence" value="ECO:0007669"/>
    <property type="project" value="UniProtKB-KW"/>
</dbReference>
<organism evidence="17 18">
    <name type="scientific">Dillenia turbinata</name>
    <dbReference type="NCBI Taxonomy" id="194707"/>
    <lineage>
        <taxon>Eukaryota</taxon>
        <taxon>Viridiplantae</taxon>
        <taxon>Streptophyta</taxon>
        <taxon>Embryophyta</taxon>
        <taxon>Tracheophyta</taxon>
        <taxon>Spermatophyta</taxon>
        <taxon>Magnoliopsida</taxon>
        <taxon>eudicotyledons</taxon>
        <taxon>Gunneridae</taxon>
        <taxon>Pentapetalae</taxon>
        <taxon>Dilleniales</taxon>
        <taxon>Dilleniaceae</taxon>
        <taxon>Dillenia</taxon>
    </lineage>
</organism>
<dbReference type="Pfam" id="PF13832">
    <property type="entry name" value="zf-HC5HC2H_2"/>
    <property type="match status" value="1"/>
</dbReference>
<comment type="subcellular location">
    <subcellularLocation>
        <location evidence="1">Nucleus</location>
    </subcellularLocation>
</comment>
<comment type="caution">
    <text evidence="17">The sequence shown here is derived from an EMBL/GenBank/DDBJ whole genome shotgun (WGS) entry which is preliminary data.</text>
</comment>
<keyword evidence="6" id="KW-0862">Zinc</keyword>
<evidence type="ECO:0000256" key="11">
    <source>
        <dbReference type="PROSITE-ProRule" id="PRU00146"/>
    </source>
</evidence>
<dbReference type="GO" id="GO:0008270">
    <property type="term" value="F:zinc ion binding"/>
    <property type="evidence" value="ECO:0007669"/>
    <property type="project" value="UniProtKB-KW"/>
</dbReference>
<evidence type="ECO:0000256" key="8">
    <source>
        <dbReference type="ARBA" id="ARBA00023242"/>
    </source>
</evidence>
<dbReference type="Gene3D" id="2.170.270.10">
    <property type="entry name" value="SET domain"/>
    <property type="match status" value="1"/>
</dbReference>
<feature type="compositionally biased region" description="Low complexity" evidence="12">
    <location>
        <begin position="85"/>
        <end position="99"/>
    </location>
</feature>
<dbReference type="InterPro" id="IPR019787">
    <property type="entry name" value="Znf_PHD-finger"/>
</dbReference>
<dbReference type="Pfam" id="PF00628">
    <property type="entry name" value="PHD"/>
    <property type="match status" value="1"/>
</dbReference>
<dbReference type="EMBL" id="JBAMMX010000022">
    <property type="protein sequence ID" value="KAK6918220.1"/>
    <property type="molecule type" value="Genomic_DNA"/>
</dbReference>
<reference evidence="17 18" key="1">
    <citation type="submission" date="2023-12" db="EMBL/GenBank/DDBJ databases">
        <title>A high-quality genome assembly for Dillenia turbinata (Dilleniales).</title>
        <authorList>
            <person name="Chanderbali A."/>
        </authorList>
    </citation>
    <scope>NUCLEOTIDE SEQUENCE [LARGE SCALE GENOMIC DNA]</scope>
    <source>
        <strain evidence="17">LSX21</strain>
        <tissue evidence="17">Leaf</tissue>
    </source>
</reference>
<evidence type="ECO:0000256" key="4">
    <source>
        <dbReference type="ARBA" id="ARBA00022737"/>
    </source>
</evidence>
<dbReference type="InterPro" id="IPR001965">
    <property type="entry name" value="Znf_PHD"/>
</dbReference>
<dbReference type="SMART" id="SM00317">
    <property type="entry name" value="SET"/>
    <property type="match status" value="1"/>
</dbReference>
<evidence type="ECO:0000256" key="1">
    <source>
        <dbReference type="ARBA" id="ARBA00004123"/>
    </source>
</evidence>
<dbReference type="SUPFAM" id="SSF82199">
    <property type="entry name" value="SET domain"/>
    <property type="match status" value="1"/>
</dbReference>
<sequence>MIIKRDLKFEMPNLKRCRLEHPTCDREEEENVIAANPKKQKTLDEYCMPAESDLDPLRIETYDEFSSAAGSWGSELSNCCGEVQSSSRNNRRIQNNYSSERSRRRPPLLKSSRGRAQVLPTRFNDSVLDPWKKEKTSNDDFESDFDITEVERKKDEDSSMFRDTTLYPVAVENIRTTYMSPKDFESTMYMRPRSDVTSVRNASSVDNEVYLQNKFVNCTRERGKAAAKAREWVGRRKGYFKPQDFALGDILWAKSGKKYPTWPAIVIDPTSQAPDKVLRCRVPGALCIMFFGFSKDGKQRDYSWARDGMIFPFAEYFDRFQDQKQLNSSNVSDFRRAVEEAFLAENGFVDPHCASDQTVHPEKFSAGAQEGTGSNQDQECNSHGKKGEKRVCDGCGSLFSCKNMKKIKSSAHEVQFMCNPCAKLLKSKQYCGMCKKFWHHSDDGHSDDGHWVCCDGCNVWVHAKCDNISWKRLKDLKKTKYFCPGCKAKSSSGFSASEKCNPKVKSTKSSNQTILPDKVTVVCNGVEGTYIPSLHLVVCMCHLCGTTKRTLGEWEKHTGCRAKKWKYSVKVKDSTLTLERWIAEFNASGFNPAKLVKRQLDDFLREKYEPVYAKWTTERCAICRWFEDWDTNKMIICNRCQIAVHQECYGARDVQNLTSWVCRACETPDLERECCLCPPTDIDGLWIHVTCAWFRPEVGFSNEKTMEPAVGIMRIPPSSFAKRCVICEQTHGSCTQCCKCATYFHAMCALRAGYGMELHSYKKNGMLLTKMVSYCAVHRNPDPAAVLVVRTPAGVFSPGHLPQTEKQFGTRLISTKKTEEPESPLPETSEFEPAARCRIYRRSNNKPTGEEPICHRLMGPQRHPLVVIDSLNSSRRTENHRVCFGKSGIHGCGLFARRSIQEGEMVLEYRGEQVRRSVADLREARYRSEGKDCYLFKISEEVVIDATNKGNIARLINHSCMPNCYARIMSVGDEESCIMLIAKTDVSAGDELTYDYLFDPDEPADSK</sequence>
<dbReference type="Pfam" id="PF00856">
    <property type="entry name" value="SET"/>
    <property type="match status" value="1"/>
</dbReference>
<dbReference type="PROSITE" id="PS01359">
    <property type="entry name" value="ZF_PHD_1"/>
    <property type="match status" value="1"/>
</dbReference>
<protein>
    <recommendedName>
        <fullName evidence="19">Histone-lysine N-methyltransferase</fullName>
    </recommendedName>
</protein>
<dbReference type="InterPro" id="IPR011011">
    <property type="entry name" value="Znf_FYVE_PHD"/>
</dbReference>
<dbReference type="PROSITE" id="PS50812">
    <property type="entry name" value="PWWP"/>
    <property type="match status" value="1"/>
</dbReference>
<dbReference type="PROSITE" id="PS51566">
    <property type="entry name" value="SAM_MT43_TRX_MLL"/>
    <property type="match status" value="1"/>
</dbReference>
<dbReference type="FunFam" id="2.170.270.10:FF:000058">
    <property type="entry name" value="Histone-lysine N-methyltransferase"/>
    <property type="match status" value="1"/>
</dbReference>
<dbReference type="Gene3D" id="3.30.40.10">
    <property type="entry name" value="Zinc/RING finger domain, C3HC4 (zinc finger)"/>
    <property type="match status" value="2"/>
</dbReference>
<evidence type="ECO:0000259" key="16">
    <source>
        <dbReference type="PROSITE" id="PS51805"/>
    </source>
</evidence>
<evidence type="ECO:0000259" key="15">
    <source>
        <dbReference type="PROSITE" id="PS50812"/>
    </source>
</evidence>
<evidence type="ECO:0000256" key="9">
    <source>
        <dbReference type="ARBA" id="ARBA00052314"/>
    </source>
</evidence>
<dbReference type="SUPFAM" id="SSF63748">
    <property type="entry name" value="Tudor/PWWP/MBT"/>
    <property type="match status" value="1"/>
</dbReference>
<evidence type="ECO:0000256" key="10">
    <source>
        <dbReference type="ARBA" id="ARBA00054897"/>
    </source>
</evidence>
<keyword evidence="8" id="KW-0539">Nucleus</keyword>
<dbReference type="CDD" id="cd15517">
    <property type="entry name" value="PHD_TCF19_like"/>
    <property type="match status" value="1"/>
</dbReference>
<keyword evidence="7" id="KW-0156">Chromatin regulator</keyword>
<dbReference type="Proteomes" id="UP001370490">
    <property type="component" value="Unassembled WGS sequence"/>
</dbReference>
<dbReference type="SUPFAM" id="SSF57903">
    <property type="entry name" value="FYVE/PHD zinc finger"/>
    <property type="match status" value="2"/>
</dbReference>
<dbReference type="InterPro" id="IPR050701">
    <property type="entry name" value="Histone_Mod_Regulator"/>
</dbReference>
<dbReference type="PANTHER" id="PTHR13793">
    <property type="entry name" value="PHD FINGER PROTEINS"/>
    <property type="match status" value="1"/>
</dbReference>
<gene>
    <name evidence="17" type="ORF">RJ641_016642</name>
</gene>
<feature type="domain" description="PWWP" evidence="15">
    <location>
        <begin position="247"/>
        <end position="316"/>
    </location>
</feature>
<evidence type="ECO:0000256" key="3">
    <source>
        <dbReference type="ARBA" id="ARBA00022723"/>
    </source>
</evidence>
<dbReference type="GO" id="GO:0048188">
    <property type="term" value="C:Set1C/COMPASS complex"/>
    <property type="evidence" value="ECO:0007669"/>
    <property type="project" value="UniProtKB-ARBA"/>
</dbReference>
<dbReference type="PROSITE" id="PS50016">
    <property type="entry name" value="ZF_PHD_2"/>
    <property type="match status" value="2"/>
</dbReference>